<dbReference type="InterPro" id="IPR056865">
    <property type="entry name" value="CCTL2_WNK"/>
</dbReference>
<feature type="compositionally biased region" description="Basic residues" evidence="11">
    <location>
        <begin position="1115"/>
        <end position="1125"/>
    </location>
</feature>
<accession>A0A6L2PMU8</accession>
<feature type="region of interest" description="Disordered" evidence="11">
    <location>
        <begin position="1986"/>
        <end position="2019"/>
    </location>
</feature>
<dbReference type="Gene3D" id="3.10.20.90">
    <property type="entry name" value="Phosphatidylinositol 3-kinase Catalytic Subunit, Chain A, domain 1"/>
    <property type="match status" value="2"/>
</dbReference>
<dbReference type="Pfam" id="PF12202">
    <property type="entry name" value="OSR1_C"/>
    <property type="match status" value="1"/>
</dbReference>
<dbReference type="InParanoid" id="A0A6L2PMU8"/>
<dbReference type="FunFam" id="1.10.510.10:FF:000006">
    <property type="entry name" value="Serine/threonine-protein kinase WNK1 isoform 2"/>
    <property type="match status" value="1"/>
</dbReference>
<dbReference type="Pfam" id="PF24889">
    <property type="entry name" value="CCTL2_WNK"/>
    <property type="match status" value="1"/>
</dbReference>
<feature type="compositionally biased region" description="Polar residues" evidence="11">
    <location>
        <begin position="3471"/>
        <end position="3484"/>
    </location>
</feature>
<feature type="compositionally biased region" description="Pro residues" evidence="11">
    <location>
        <begin position="3264"/>
        <end position="3275"/>
    </location>
</feature>
<proteinExistence type="predicted"/>
<evidence type="ECO:0000256" key="7">
    <source>
        <dbReference type="ARBA" id="ARBA00022840"/>
    </source>
</evidence>
<keyword evidence="10" id="KW-0175">Coiled coil</keyword>
<feature type="region of interest" description="Disordered" evidence="11">
    <location>
        <begin position="2255"/>
        <end position="2279"/>
    </location>
</feature>
<feature type="region of interest" description="Disordered" evidence="11">
    <location>
        <begin position="3252"/>
        <end position="3287"/>
    </location>
</feature>
<feature type="region of interest" description="Disordered" evidence="11">
    <location>
        <begin position="574"/>
        <end position="603"/>
    </location>
</feature>
<evidence type="ECO:0000256" key="1">
    <source>
        <dbReference type="ARBA" id="ARBA00001946"/>
    </source>
</evidence>
<dbReference type="Pfam" id="PF00069">
    <property type="entry name" value="Pkinase"/>
    <property type="match status" value="1"/>
</dbReference>
<evidence type="ECO:0000256" key="10">
    <source>
        <dbReference type="SAM" id="Coils"/>
    </source>
</evidence>
<dbReference type="SMART" id="SM00220">
    <property type="entry name" value="S_TKc"/>
    <property type="match status" value="1"/>
</dbReference>
<feature type="coiled-coil region" evidence="10">
    <location>
        <begin position="259"/>
        <end position="286"/>
    </location>
</feature>
<dbReference type="InterPro" id="IPR050588">
    <property type="entry name" value="WNK_Ser-Thr_kinase"/>
</dbReference>
<feature type="coiled-coil region" evidence="10">
    <location>
        <begin position="3150"/>
        <end position="3177"/>
    </location>
</feature>
<gene>
    <name evidence="13" type="ORF">Cfor_11910</name>
</gene>
<keyword evidence="6" id="KW-0418">Kinase</keyword>
<feature type="region of interest" description="Disordered" evidence="11">
    <location>
        <begin position="1597"/>
        <end position="1643"/>
    </location>
</feature>
<feature type="compositionally biased region" description="Polar residues" evidence="11">
    <location>
        <begin position="974"/>
        <end position="988"/>
    </location>
</feature>
<dbReference type="InterPro" id="IPR011009">
    <property type="entry name" value="Kinase-like_dom_sf"/>
</dbReference>
<evidence type="ECO:0000256" key="11">
    <source>
        <dbReference type="SAM" id="MobiDB-lite"/>
    </source>
</evidence>
<name>A0A6L2PMU8_COPFO</name>
<feature type="non-terminal residue" evidence="13">
    <location>
        <position position="1"/>
    </location>
</feature>
<keyword evidence="5" id="KW-0547">Nucleotide-binding</keyword>
<feature type="compositionally biased region" description="Polar residues" evidence="11">
    <location>
        <begin position="2701"/>
        <end position="2712"/>
    </location>
</feature>
<evidence type="ECO:0000256" key="4">
    <source>
        <dbReference type="ARBA" id="ARBA00022679"/>
    </source>
</evidence>
<feature type="region of interest" description="Disordered" evidence="11">
    <location>
        <begin position="1094"/>
        <end position="1132"/>
    </location>
</feature>
<feature type="domain" description="Protein kinase" evidence="12">
    <location>
        <begin position="1"/>
        <end position="168"/>
    </location>
</feature>
<feature type="compositionally biased region" description="Basic residues" evidence="11">
    <location>
        <begin position="1239"/>
        <end position="1262"/>
    </location>
</feature>
<dbReference type="InterPro" id="IPR000719">
    <property type="entry name" value="Prot_kinase_dom"/>
</dbReference>
<feature type="compositionally biased region" description="Polar residues" evidence="11">
    <location>
        <begin position="589"/>
        <end position="603"/>
    </location>
</feature>
<dbReference type="InterPro" id="IPR008271">
    <property type="entry name" value="Ser/Thr_kinase_AS"/>
</dbReference>
<feature type="compositionally biased region" description="Basic and acidic residues" evidence="11">
    <location>
        <begin position="1998"/>
        <end position="2019"/>
    </location>
</feature>
<dbReference type="PANTHER" id="PTHR13902">
    <property type="entry name" value="SERINE/THREONINE-PROTEIN KINASE WNK WITH NO LYSINE -RELATED"/>
    <property type="match status" value="1"/>
</dbReference>
<feature type="region of interest" description="Disordered" evidence="11">
    <location>
        <begin position="2701"/>
        <end position="2720"/>
    </location>
</feature>
<comment type="cofactor">
    <cofactor evidence="1">
        <name>Mg(2+)</name>
        <dbReference type="ChEBI" id="CHEBI:18420"/>
    </cofactor>
</comment>
<evidence type="ECO:0000256" key="3">
    <source>
        <dbReference type="ARBA" id="ARBA00022527"/>
    </source>
</evidence>
<protein>
    <recommendedName>
        <fullName evidence="2">non-specific serine/threonine protein kinase</fullName>
        <ecNumber evidence="2">2.7.11.1</ecNumber>
    </recommendedName>
</protein>
<evidence type="ECO:0000256" key="5">
    <source>
        <dbReference type="ARBA" id="ARBA00022741"/>
    </source>
</evidence>
<dbReference type="Gene3D" id="1.10.510.10">
    <property type="entry name" value="Transferase(Phosphotransferase) domain 1"/>
    <property type="match status" value="1"/>
</dbReference>
<evidence type="ECO:0000313" key="13">
    <source>
        <dbReference type="EMBL" id="GFG32462.1"/>
    </source>
</evidence>
<dbReference type="SUPFAM" id="SSF56112">
    <property type="entry name" value="Protein kinase-like (PK-like)"/>
    <property type="match status" value="1"/>
</dbReference>
<evidence type="ECO:0000313" key="14">
    <source>
        <dbReference type="Proteomes" id="UP000502823"/>
    </source>
</evidence>
<dbReference type="OrthoDB" id="4062651at2759"/>
<dbReference type="GO" id="GO:0004674">
    <property type="term" value="F:protein serine/threonine kinase activity"/>
    <property type="evidence" value="ECO:0007669"/>
    <property type="project" value="UniProtKB-KW"/>
</dbReference>
<sequence>YLRRFKKINPKVLKSWCRQILKGLSFLHSRTPPIIHRDLKCDNIFITGTTGSVKIGDLGLATLKNRSFAKSVIGTPEFMAPEMYEEHYDESVDVYAFGMCMLEMATSEYPYSECTGPAQIYKKVISGVKPMSFEKVENPEIKDIIEHCIRPRKEDRPGVKDLLVHEFFAEDLGLRLEIISREEAVVSAASKVEFRLRVLDPKKRSNKHKENEAIQFEFDIEADNAEEVASEMASIILEHSSAKSGLIIEDDARAVAKMLKNSILTLNKEREERKHLEREADFVAEVSPDSGCMSQNKPDMTQVTGQAGYVQQQQVPSHPVPPQQVGNTELSVSASAPLLQPMYSLHHLSCLVNPSDASAGTGSMVPVNVVQQVPPAQSIPASYSNSQSLGNMAAVAMQNIPSFHPSVGSFITQQTAQMQKVPSFVPQVQQQNPVMSRLPVTTATDAPLADATNTNFVTVQVSQCSTGADVLSSLTLSDSVVKSVGAVKTQSSHSQQPLPASSICEPVCHTSSQSISTSTQQPQGYQQNYQLPNLAQQQSVKENFQQPNLPMENLSVLSHSPSPHTKSLEVSVATHYHSQPSIPQHELQKATSDSTAPTLGSQVTSGDISNVSFQQDMAQNSSCNQASFDSSMVSKPNPNANTNLVQPITLTIPYASCQQSNNVQILTQCQFSEVDPLPLQQTAPVILLQQPSPMAYVITGDMFPVPENYTLNSPSMLQYNLQQHMSGFRPTSNENFALSPVATPLPTPNPPSTPIPGSCNALPLLNLQPQIPTENVQCVSKTSQILQNGVQTCTLNQMQTLQAEHSECQGGVCSGKCDHTLNYQTPESSVTASGSQRYQSVTNVGHINDQLINVQVTEPPQYHQKFDTLKEQQMLYSVSAETENMNKVTGIHHLVHKAIRSTGEVVETRFSNTGQNVASALDEHTCVNHEVSSAKPTQQVDTKDEVHECVKKDQEEIGTQTTPSLDREAAVVNSSTTKETNTDHTGQYTVLGGSGEPMQTSEVEQMMRNLTLSRSLSNDMTAQGHMQDCRRNSSQMSSVRGSPARPTAKPSEGESPQHGSQTVLPGSDCPETTSDQMSSHCAGTTVLELSGDLEPSCETQNAVPLPATDTLPEKRSKRPGTKRRKTASERGPRLIVLSLGNGGGVVECQLESSKHKTVTFTFRIQDVVPQDIATNLVAENLLPEHHSDVFVDLIKDIVEQLKQSPDRLPVLPYCPLDSPVTSRKPRDRERDPSAESQNRVRHSSLTRQSSHRASYKGHRRHRSRDETTTAAKLMDSIVRERASLSGPSSPMHIVQQHPLAAISSTTINPLPQRSVSRFVVSNVDESLSSSSLVGSASSSLCSTGTADPSVILPHVPSLILSRGNMDQVEVKLVSGDRIVQEEAEDHSVIFNDTEGSVSSIGKKTSIGIENLSCEDIIRKQSSASTDTIPTFSMDVNYEVNSSESRCYQTEMQGTQSEISMSSSLDVYSSKRSSIVDPDNQLGLLEIDPVSHTMPQPCTLQESIIAANGPPIEGTLTQLQPTQGHFGIDVVVDETQLEQGLRNMTITKIVHDTQLSDPSGSEGPSRKVSFIYDRAAELDDAINTSAEAQRCISEVIVSSHQSAEPEQQQQQQIDVHMSPPPVSDTSTSQVAPGSNHTPNQQYTPENTIMPAIDQQAVLMHPRLSQQNSLEKDSGPQTIADLQQKLLQLTSQPSERVLTGTPPSHPATPQVQHTYDSYIQTLHQKLASISMPSGHSLGPLSPQSTLYAAAAGSSVIPTAADVMSQTGVMGIEGIAVLPADQPILVQPLTVLGPVQQMSVTPLVDSSNSSSGVMSPSQIASKEEIQRQLRPRPAAIDLHDLEQELAKIHTGHRPVAFNQVPSGAQLGTGAAVQVMAQPMAQLLTTVPLVVPTPVQPANTPVFPTAVLQPNLAPVADISVNTTPDDTKTVESQCDTLEIQTRRLDCNKEIAEDFQECIISCAETVDNEIKVSEPCTVECQTQASDSNLIDKSKGLVKGRPQGKRESFDEKKLQEEKVHQEKKTDDSISVKKISRFQVSVVQEDTTVAVSSQSCWNSDASDKPVTTVKRGRFNVVTHTDDTTPVMPQISGNKVPVMPQVPDNRIYTVPPTSDKRFLATSPVPINRLPTCQLLTESDHVNQIIHKEKAISSVSSGTGLVTSSSDSGCKLTSSAIPSVRNIVIDTMVTTEQLPAVAISTVAENSKLEPCSPITERTAFRLRTPPMSRKRQLPLTPPADGMGNSFLPHCGLESGVSPLSTTPLSIQPSSISSHSTVRVKTTHHSKTTNIPVSESDIRTLPLNYSVQDDDNHQFQFQNDVFGFHSVAAVPLSTHTKPDNEGAVSTRDTHHQCLPVNQNPVSLPEFSLNMIHTQTGSRDSTEDGEDAVHEYSYSYTAQQYKPYQQEQMVSYKEANQSLGLRFPNPVQNRVNVPVPKSGRQSVVRHNFIPSQQHYFSTHAVAPPELPLKRARSIDIASMSQRGGTSASHRYRKYSGSLSYFDHENSLRIIQEGRCDFGGRALERDWQVRDNSSEAYLDQSHDINNQEGSQPFVVENLKHPSKHGESVPIGPEFPKTNLIHASSVADFREFQLSASLGNALTDGDFHTISMSQVRTVDNEKAAAIKPKKSFGPMHKWSSFSDLEKADNTGILKGNSSEASKKLLKSSINEQKSLQRRRKLPIPPNAPKPFDIKHSDAMTPVPIQKLFSSQIPNKHASTGDLTTNQPLPPQRPQYRRCTSIEASTSQHQHVNIPVVQYHHGTGRQLNAWHSAIDIVKDINRPSRKLIKPSLSQGSLDALPVYAHPINNNVLNEHSISVTDNNNGPAQKRTTKPCCLSLSQEPRDLLRAKLKQAKSMSNLPLFNRSQALHVSPNSTPKSSPSISRTYLHPRDAFLIHRNRSDLRTAMPSPEDFVRDLDPVYHTVHAGMKPPKYLMDWGHKLQYSSNMEVEDFGNLSEANSDDMEYLDSRSYFEGEESQDDDMFFSHIIPSTSPQDQENIAYRFHRDTEGYVDEDGYSQTNPVAVRQTSEPALKVEHLHQYPMTANESELEFDRSHKDTQMPCKKSLKLETCSTEQTQEGPEYVSRKYEAVIPSQLLSSSENHVIPSGSRFENSSSPKRDGRRRIRQLARTVSGYRRKERELCPQTVMDSESEEECFPQPLVDTNEEYRLLIRRQQMEREALKRKHQNEIAAFHQQQLIQQLKTKSSKLQTLQHVPSSPTVSAPTATAMYPVMYQSMTPAYTVTAPHAPGASLEDCLMYSTAPQSPTFEASGCSSLTNTPPPQPQPPPQQHLPHPVNGQPHSMTSEEILQLSGTTNQVLTRPVVTNAANGHQFLPDHFSMGYNQTIFHQGNGPESPHAAMNGCVEAQTGNIVSVRPNLGQVLPLPGGIHYTEPLWVPVSSASRTNPNMIPNSSQCFNQYPFGSFGGLPGFRHISAGTGSLLQLAHGTSPQLAPAVGSPGYYFQPTVTSVLQAGMRFVYGTQQQQDGSVSPTLQLSSPVNSAGPASPSDHHLAGHNERHNGRMGGRGEHEI</sequence>
<feature type="compositionally biased region" description="Low complexity" evidence="11">
    <location>
        <begin position="2255"/>
        <end position="2267"/>
    </location>
</feature>
<feature type="region of interest" description="Disordered" evidence="11">
    <location>
        <begin position="3086"/>
        <end position="3108"/>
    </location>
</feature>
<evidence type="ECO:0000256" key="6">
    <source>
        <dbReference type="ARBA" id="ARBA00022777"/>
    </source>
</evidence>
<feature type="compositionally biased region" description="Polar residues" evidence="11">
    <location>
        <begin position="1622"/>
        <end position="1643"/>
    </location>
</feature>
<organism evidence="13 14">
    <name type="scientific">Coptotermes formosanus</name>
    <name type="common">Formosan subterranean termite</name>
    <dbReference type="NCBI Taxonomy" id="36987"/>
    <lineage>
        <taxon>Eukaryota</taxon>
        <taxon>Metazoa</taxon>
        <taxon>Ecdysozoa</taxon>
        <taxon>Arthropoda</taxon>
        <taxon>Hexapoda</taxon>
        <taxon>Insecta</taxon>
        <taxon>Pterygota</taxon>
        <taxon>Neoptera</taxon>
        <taxon>Polyneoptera</taxon>
        <taxon>Dictyoptera</taxon>
        <taxon>Blattodea</taxon>
        <taxon>Blattoidea</taxon>
        <taxon>Termitoidae</taxon>
        <taxon>Rhinotermitidae</taxon>
        <taxon>Coptotermes</taxon>
    </lineage>
</organism>
<evidence type="ECO:0000256" key="9">
    <source>
        <dbReference type="ARBA" id="ARBA00048679"/>
    </source>
</evidence>
<comment type="caution">
    <text evidence="13">The sequence shown here is derived from an EMBL/GenBank/DDBJ whole genome shotgun (WGS) entry which is preliminary data.</text>
</comment>
<feature type="compositionally biased region" description="Basic and acidic residues" evidence="11">
    <location>
        <begin position="3492"/>
        <end position="3515"/>
    </location>
</feature>
<feature type="compositionally biased region" description="Basic and acidic residues" evidence="11">
    <location>
        <begin position="1224"/>
        <end position="1233"/>
    </location>
</feature>
<feature type="region of interest" description="Disordered" evidence="11">
    <location>
        <begin position="1208"/>
        <end position="1270"/>
    </location>
</feature>
<dbReference type="EC" id="2.7.11.1" evidence="2"/>
<feature type="region of interest" description="Disordered" evidence="11">
    <location>
        <begin position="3471"/>
        <end position="3515"/>
    </location>
</feature>
<dbReference type="InterPro" id="IPR024678">
    <property type="entry name" value="Kinase_OSR1/WNK_CCT"/>
</dbReference>
<dbReference type="EMBL" id="BLKM01004803">
    <property type="protein sequence ID" value="GFG32462.1"/>
    <property type="molecule type" value="Genomic_DNA"/>
</dbReference>
<keyword evidence="4" id="KW-0808">Transferase</keyword>
<dbReference type="GO" id="GO:0005524">
    <property type="term" value="F:ATP binding"/>
    <property type="evidence" value="ECO:0007669"/>
    <property type="project" value="UniProtKB-KW"/>
</dbReference>
<evidence type="ECO:0000256" key="2">
    <source>
        <dbReference type="ARBA" id="ARBA00012513"/>
    </source>
</evidence>
<reference evidence="14" key="1">
    <citation type="submission" date="2020-01" db="EMBL/GenBank/DDBJ databases">
        <title>Draft genome sequence of the Termite Coptotermes fromosanus.</title>
        <authorList>
            <person name="Itakura S."/>
            <person name="Yosikawa Y."/>
            <person name="Umezawa K."/>
        </authorList>
    </citation>
    <scope>NUCLEOTIDE SEQUENCE [LARGE SCALE GENOMIC DNA]</scope>
</reference>
<dbReference type="PROSITE" id="PS50011">
    <property type="entry name" value="PROTEIN_KINASE_DOM"/>
    <property type="match status" value="1"/>
</dbReference>
<feature type="compositionally biased region" description="Polar residues" evidence="11">
    <location>
        <begin position="3252"/>
        <end position="3263"/>
    </location>
</feature>
<keyword evidence="14" id="KW-1185">Reference proteome</keyword>
<dbReference type="Proteomes" id="UP000502823">
    <property type="component" value="Unassembled WGS sequence"/>
</dbReference>
<feature type="region of interest" description="Disordered" evidence="11">
    <location>
        <begin position="974"/>
        <end position="996"/>
    </location>
</feature>
<feature type="region of interest" description="Disordered" evidence="11">
    <location>
        <begin position="1020"/>
        <end position="1079"/>
    </location>
</feature>
<feature type="compositionally biased region" description="Polar residues" evidence="11">
    <location>
        <begin position="1057"/>
        <end position="1079"/>
    </location>
</feature>
<dbReference type="PROSITE" id="PS00108">
    <property type="entry name" value="PROTEIN_KINASE_ST"/>
    <property type="match status" value="1"/>
</dbReference>
<comment type="catalytic activity">
    <reaction evidence="9">
        <text>L-seryl-[protein] + ATP = O-phospho-L-seryl-[protein] + ADP + H(+)</text>
        <dbReference type="Rhea" id="RHEA:17989"/>
        <dbReference type="Rhea" id="RHEA-COMP:9863"/>
        <dbReference type="Rhea" id="RHEA-COMP:11604"/>
        <dbReference type="ChEBI" id="CHEBI:15378"/>
        <dbReference type="ChEBI" id="CHEBI:29999"/>
        <dbReference type="ChEBI" id="CHEBI:30616"/>
        <dbReference type="ChEBI" id="CHEBI:83421"/>
        <dbReference type="ChEBI" id="CHEBI:456216"/>
        <dbReference type="EC" id="2.7.11.1"/>
    </reaction>
</comment>
<evidence type="ECO:0000256" key="8">
    <source>
        <dbReference type="ARBA" id="ARBA00047899"/>
    </source>
</evidence>
<evidence type="ECO:0000259" key="12">
    <source>
        <dbReference type="PROSITE" id="PS50011"/>
    </source>
</evidence>
<keyword evidence="7" id="KW-0067">ATP-binding</keyword>
<keyword evidence="3" id="KW-0723">Serine/threonine-protein kinase</keyword>
<comment type="catalytic activity">
    <reaction evidence="8">
        <text>L-threonyl-[protein] + ATP = O-phospho-L-threonyl-[protein] + ADP + H(+)</text>
        <dbReference type="Rhea" id="RHEA:46608"/>
        <dbReference type="Rhea" id="RHEA-COMP:11060"/>
        <dbReference type="Rhea" id="RHEA-COMP:11605"/>
        <dbReference type="ChEBI" id="CHEBI:15378"/>
        <dbReference type="ChEBI" id="CHEBI:30013"/>
        <dbReference type="ChEBI" id="CHEBI:30616"/>
        <dbReference type="ChEBI" id="CHEBI:61977"/>
        <dbReference type="ChEBI" id="CHEBI:456216"/>
        <dbReference type="EC" id="2.7.11.1"/>
    </reaction>
</comment>